<accession>A0A8S2V8A1</accession>
<dbReference type="Proteomes" id="UP000681720">
    <property type="component" value="Unassembled WGS sequence"/>
</dbReference>
<organism evidence="4 6">
    <name type="scientific">Rotaria magnacalcarata</name>
    <dbReference type="NCBI Taxonomy" id="392030"/>
    <lineage>
        <taxon>Eukaryota</taxon>
        <taxon>Metazoa</taxon>
        <taxon>Spiralia</taxon>
        <taxon>Gnathifera</taxon>
        <taxon>Rotifera</taxon>
        <taxon>Eurotatoria</taxon>
        <taxon>Bdelloidea</taxon>
        <taxon>Philodinida</taxon>
        <taxon>Philodinidae</taxon>
        <taxon>Rotaria</taxon>
    </lineage>
</organism>
<dbReference type="InterPro" id="IPR036322">
    <property type="entry name" value="WD40_repeat_dom_sf"/>
</dbReference>
<evidence type="ECO:0000256" key="1">
    <source>
        <dbReference type="PROSITE-ProRule" id="PRU00221"/>
    </source>
</evidence>
<protein>
    <submittedName>
        <fullName evidence="4">Uncharacterized protein</fullName>
    </submittedName>
</protein>
<dbReference type="PROSITE" id="PS50082">
    <property type="entry name" value="WD_REPEATS_2"/>
    <property type="match status" value="1"/>
</dbReference>
<name>A0A8S2V8A1_9BILA</name>
<dbReference type="Proteomes" id="UP000676336">
    <property type="component" value="Unassembled WGS sequence"/>
</dbReference>
<feature type="non-terminal residue" evidence="4">
    <location>
        <position position="1"/>
    </location>
</feature>
<sequence length="70" mass="7468">FFSSFSVVSLSIAPTEETFLTSSVDNTLRLWDVRIPTAQGLLNAQTTSGPASRPVANFDPEGIPNGQSNI</sequence>
<evidence type="ECO:0000313" key="6">
    <source>
        <dbReference type="Proteomes" id="UP000676336"/>
    </source>
</evidence>
<dbReference type="SUPFAM" id="SSF50978">
    <property type="entry name" value="WD40 repeat-like"/>
    <property type="match status" value="1"/>
</dbReference>
<dbReference type="InterPro" id="IPR001680">
    <property type="entry name" value="WD40_rpt"/>
</dbReference>
<reference evidence="4" key="1">
    <citation type="submission" date="2021-02" db="EMBL/GenBank/DDBJ databases">
        <authorList>
            <person name="Nowell W R."/>
        </authorList>
    </citation>
    <scope>NUCLEOTIDE SEQUENCE</scope>
</reference>
<keyword evidence="1" id="KW-0853">WD repeat</keyword>
<dbReference type="Proteomes" id="UP000681967">
    <property type="component" value="Unassembled WGS sequence"/>
</dbReference>
<dbReference type="EMBL" id="CAJOBI010052751">
    <property type="protein sequence ID" value="CAF4379856.1"/>
    <property type="molecule type" value="Genomic_DNA"/>
</dbReference>
<feature type="repeat" description="WD" evidence="1">
    <location>
        <begin position="7"/>
        <end position="34"/>
    </location>
</feature>
<dbReference type="EMBL" id="CAJOBH010030560">
    <property type="protein sequence ID" value="CAF4275037.1"/>
    <property type="molecule type" value="Genomic_DNA"/>
</dbReference>
<dbReference type="InterPro" id="IPR015943">
    <property type="entry name" value="WD40/YVTN_repeat-like_dom_sf"/>
</dbReference>
<dbReference type="AlphaFoldDB" id="A0A8S2V8A1"/>
<evidence type="ECO:0000256" key="2">
    <source>
        <dbReference type="SAM" id="MobiDB-lite"/>
    </source>
</evidence>
<evidence type="ECO:0000313" key="4">
    <source>
        <dbReference type="EMBL" id="CAF4379856.1"/>
    </source>
</evidence>
<evidence type="ECO:0000313" key="5">
    <source>
        <dbReference type="EMBL" id="CAF4399962.1"/>
    </source>
</evidence>
<comment type="caution">
    <text evidence="4">The sequence shown here is derived from an EMBL/GenBank/DDBJ whole genome shotgun (WGS) entry which is preliminary data.</text>
</comment>
<dbReference type="Gene3D" id="2.130.10.10">
    <property type="entry name" value="YVTN repeat-like/Quinoprotein amine dehydrogenase"/>
    <property type="match status" value="1"/>
</dbReference>
<evidence type="ECO:0000313" key="3">
    <source>
        <dbReference type="EMBL" id="CAF4275037.1"/>
    </source>
</evidence>
<feature type="region of interest" description="Disordered" evidence="2">
    <location>
        <begin position="44"/>
        <end position="70"/>
    </location>
</feature>
<dbReference type="PROSITE" id="PS50294">
    <property type="entry name" value="WD_REPEATS_REGION"/>
    <property type="match status" value="1"/>
</dbReference>
<dbReference type="EMBL" id="CAJOBJ010056691">
    <property type="protein sequence ID" value="CAF4399962.1"/>
    <property type="molecule type" value="Genomic_DNA"/>
</dbReference>
<gene>
    <name evidence="3" type="ORF">BYL167_LOCUS26472</name>
    <name evidence="5" type="ORF">GIL414_LOCUS30114</name>
    <name evidence="4" type="ORF">SMN809_LOCUS29517</name>
</gene>
<proteinExistence type="predicted"/>